<feature type="region of interest" description="Disordered" evidence="8">
    <location>
        <begin position="409"/>
        <end position="428"/>
    </location>
</feature>
<feature type="compositionally biased region" description="Polar residues" evidence="8">
    <location>
        <begin position="534"/>
        <end position="545"/>
    </location>
</feature>
<organism evidence="10 11">
    <name type="scientific">Perkinsus chesapeaki</name>
    <name type="common">Clam parasite</name>
    <name type="synonym">Perkinsus andrewsi</name>
    <dbReference type="NCBI Taxonomy" id="330153"/>
    <lineage>
        <taxon>Eukaryota</taxon>
        <taxon>Sar</taxon>
        <taxon>Alveolata</taxon>
        <taxon>Perkinsozoa</taxon>
        <taxon>Perkinsea</taxon>
        <taxon>Perkinsida</taxon>
        <taxon>Perkinsidae</taxon>
        <taxon>Perkinsus</taxon>
    </lineage>
</organism>
<evidence type="ECO:0000313" key="10">
    <source>
        <dbReference type="EMBL" id="KAF4676396.1"/>
    </source>
</evidence>
<dbReference type="AlphaFoldDB" id="A0A7J6MY75"/>
<dbReference type="InterPro" id="IPR027417">
    <property type="entry name" value="P-loop_NTPase"/>
</dbReference>
<keyword evidence="6" id="KW-0493">Microtubule</keyword>
<accession>A0A7J6MY75</accession>
<dbReference type="Gene3D" id="3.40.850.10">
    <property type="entry name" value="Kinesin motor domain"/>
    <property type="match status" value="1"/>
</dbReference>
<dbReference type="GO" id="GO:0003777">
    <property type="term" value="F:microtubule motor activity"/>
    <property type="evidence" value="ECO:0007669"/>
    <property type="project" value="InterPro"/>
</dbReference>
<feature type="compositionally biased region" description="Basic and acidic residues" evidence="8">
    <location>
        <begin position="409"/>
        <end position="419"/>
    </location>
</feature>
<feature type="region of interest" description="Disordered" evidence="8">
    <location>
        <begin position="56"/>
        <end position="81"/>
    </location>
</feature>
<evidence type="ECO:0000313" key="11">
    <source>
        <dbReference type="Proteomes" id="UP000591131"/>
    </source>
</evidence>
<name>A0A7J6MY75_PERCH</name>
<dbReference type="PANTHER" id="PTHR47968:SF75">
    <property type="entry name" value="CENTROMERE-ASSOCIATED PROTEIN E"/>
    <property type="match status" value="1"/>
</dbReference>
<dbReference type="InterPro" id="IPR001752">
    <property type="entry name" value="Kinesin_motor_dom"/>
</dbReference>
<dbReference type="InterPro" id="IPR036961">
    <property type="entry name" value="Kinesin_motor_dom_sf"/>
</dbReference>
<feature type="compositionally biased region" description="Polar residues" evidence="8">
    <location>
        <begin position="558"/>
        <end position="567"/>
    </location>
</feature>
<keyword evidence="2 5" id="KW-0067">ATP-binding</keyword>
<gene>
    <name evidence="10" type="primary">KIP2_2</name>
    <name evidence="10" type="ORF">FOL47_006310</name>
</gene>
<feature type="coiled-coil region" evidence="7">
    <location>
        <begin position="568"/>
        <end position="606"/>
    </location>
</feature>
<evidence type="ECO:0000256" key="2">
    <source>
        <dbReference type="ARBA" id="ARBA00022840"/>
    </source>
</evidence>
<evidence type="ECO:0000259" key="9">
    <source>
        <dbReference type="PROSITE" id="PS50067"/>
    </source>
</evidence>
<evidence type="ECO:0000256" key="6">
    <source>
        <dbReference type="RuleBase" id="RU000394"/>
    </source>
</evidence>
<dbReference type="SUPFAM" id="SSF52540">
    <property type="entry name" value="P-loop containing nucleoside triphosphate hydrolases"/>
    <property type="match status" value="1"/>
</dbReference>
<feature type="region of interest" description="Disordered" evidence="8">
    <location>
        <begin position="501"/>
        <end position="567"/>
    </location>
</feature>
<sequence length="651" mass="71371">MRSTAKSEERNRIRVAVRLRPLLDNEIAQGHTRAAWQISGNTIALPLGEWRGALRDTRRPSGGFSPDAAKRRSHPREEGQKYEVTVDSVFSSEPTREVYEELFKDTVGAVKDGLNGALLAYGQTGSGKTYSMFGCRAKGHRIKGIAHYAAQDIFAGIDGDAADTGSEYLVRMSYLEVYNERVNDLLRPLSSESRNLAVREDMEGPGGEFYVEGLKEKIVRSSTEIISALERAEDRRRAVASSQFNEISSRSHALCFIKVESKASGDELTRVGTLCIVDLAGSERADDITNRLETCSINKSLFFLREIVNKLATVAKPSHVPWRDSKLTQLLVPFLSPQAGARSAILVTLHPGAQRSVIEHSVSSLRFAIRASAVTASAKPMVHYVSAEHSMIAKQRETIEKLRAQIEELKSASPSKEKASSSPDKGVNYVSNNKDLDAIVLRLHQAASNLKRRQAALVGTAEHLLARMDGSGSTESLEELSHDEDAPCTVCKIRRRLMTAAASHNGSGRKLGGRRPHPGNDVSQLISAIDFQNERSSSPSETTADNSDDSGTPVAISETASQTSERLSANKRVEITILRQQLREAKKEAALAKAEIERLQDQARAEALLNSPGMSRQSGTREHLADFRGVRVPVLQVGKMLAGEKLEFHMN</sequence>
<dbReference type="PROSITE" id="PS50067">
    <property type="entry name" value="KINESIN_MOTOR_2"/>
    <property type="match status" value="1"/>
</dbReference>
<comment type="caution">
    <text evidence="10">The sequence shown here is derived from an EMBL/GenBank/DDBJ whole genome shotgun (WGS) entry which is preliminary data.</text>
</comment>
<keyword evidence="3 7" id="KW-0175">Coiled coil</keyword>
<dbReference type="GO" id="GO:0005524">
    <property type="term" value="F:ATP binding"/>
    <property type="evidence" value="ECO:0007669"/>
    <property type="project" value="UniProtKB-UniRule"/>
</dbReference>
<dbReference type="OrthoDB" id="21525at2759"/>
<keyword evidence="4 5" id="KW-0505">Motor protein</keyword>
<dbReference type="PANTHER" id="PTHR47968">
    <property type="entry name" value="CENTROMERE PROTEIN E"/>
    <property type="match status" value="1"/>
</dbReference>
<dbReference type="PRINTS" id="PR00380">
    <property type="entry name" value="KINESINHEAVY"/>
</dbReference>
<evidence type="ECO:0000256" key="4">
    <source>
        <dbReference type="ARBA" id="ARBA00023175"/>
    </source>
</evidence>
<feature type="binding site" evidence="5">
    <location>
        <begin position="122"/>
        <end position="129"/>
    </location>
    <ligand>
        <name>ATP</name>
        <dbReference type="ChEBI" id="CHEBI:30616"/>
    </ligand>
</feature>
<comment type="similarity">
    <text evidence="5 6">Belongs to the TRAFAC class myosin-kinesin ATPase superfamily. Kinesin family.</text>
</comment>
<dbReference type="SMART" id="SM00129">
    <property type="entry name" value="KISc"/>
    <property type="match status" value="1"/>
</dbReference>
<keyword evidence="11" id="KW-1185">Reference proteome</keyword>
<evidence type="ECO:0000256" key="7">
    <source>
        <dbReference type="SAM" id="Coils"/>
    </source>
</evidence>
<proteinExistence type="inferred from homology"/>
<dbReference type="InterPro" id="IPR027640">
    <property type="entry name" value="Kinesin-like_fam"/>
</dbReference>
<dbReference type="EMBL" id="JAAPAO010000035">
    <property type="protein sequence ID" value="KAF4676396.1"/>
    <property type="molecule type" value="Genomic_DNA"/>
</dbReference>
<feature type="domain" description="Kinesin motor" evidence="9">
    <location>
        <begin position="12"/>
        <end position="374"/>
    </location>
</feature>
<dbReference type="Proteomes" id="UP000591131">
    <property type="component" value="Unassembled WGS sequence"/>
</dbReference>
<dbReference type="InterPro" id="IPR019821">
    <property type="entry name" value="Kinesin_motor_CS"/>
</dbReference>
<dbReference type="Pfam" id="PF00225">
    <property type="entry name" value="Kinesin"/>
    <property type="match status" value="1"/>
</dbReference>
<evidence type="ECO:0000256" key="3">
    <source>
        <dbReference type="ARBA" id="ARBA00023054"/>
    </source>
</evidence>
<dbReference type="GO" id="GO:0007018">
    <property type="term" value="P:microtubule-based movement"/>
    <property type="evidence" value="ECO:0007669"/>
    <property type="project" value="InterPro"/>
</dbReference>
<dbReference type="PROSITE" id="PS00411">
    <property type="entry name" value="KINESIN_MOTOR_1"/>
    <property type="match status" value="1"/>
</dbReference>
<dbReference type="GO" id="GO:0008017">
    <property type="term" value="F:microtubule binding"/>
    <property type="evidence" value="ECO:0007669"/>
    <property type="project" value="InterPro"/>
</dbReference>
<protein>
    <recommendedName>
        <fullName evidence="6">Kinesin-like protein</fullName>
    </recommendedName>
</protein>
<evidence type="ECO:0000256" key="5">
    <source>
        <dbReference type="PROSITE-ProRule" id="PRU00283"/>
    </source>
</evidence>
<reference evidence="10 11" key="1">
    <citation type="submission" date="2020-04" db="EMBL/GenBank/DDBJ databases">
        <title>Perkinsus chesapeaki whole genome sequence.</title>
        <authorList>
            <person name="Bogema D.R."/>
        </authorList>
    </citation>
    <scope>NUCLEOTIDE SEQUENCE [LARGE SCALE GENOMIC DNA]</scope>
    <source>
        <strain evidence="10">ATCC PRA-425</strain>
    </source>
</reference>
<evidence type="ECO:0000256" key="1">
    <source>
        <dbReference type="ARBA" id="ARBA00022741"/>
    </source>
</evidence>
<dbReference type="GO" id="GO:0005874">
    <property type="term" value="C:microtubule"/>
    <property type="evidence" value="ECO:0007669"/>
    <property type="project" value="UniProtKB-KW"/>
</dbReference>
<keyword evidence="1 5" id="KW-0547">Nucleotide-binding</keyword>
<evidence type="ECO:0000256" key="8">
    <source>
        <dbReference type="SAM" id="MobiDB-lite"/>
    </source>
</evidence>